<evidence type="ECO:0000313" key="3">
    <source>
        <dbReference type="Proteomes" id="UP000319209"/>
    </source>
</evidence>
<dbReference type="EMBL" id="CP041637">
    <property type="protein sequence ID" value="QDO93069.1"/>
    <property type="molecule type" value="Genomic_DNA"/>
</dbReference>
<sequence>MKKIMTLSICMLVAATSFASSFASDLSSDFDKRRDMEITLTLDNVEVGQQLYIKDSKDFILYNKTFKTSGSVNNTFDFSALPNGTYFFEHEKSNQIKVIPFKVETGKVSFSDAKETIFKPVVKVKDNLVYLSKLELDKEEVSVTLSFENEYNNYKAIHTEKFTNTANIQRVYNLSENVPGNYKVVIKANGREFAEYFSI</sequence>
<reference evidence="2 3" key="1">
    <citation type="submission" date="2019-07" db="EMBL/GenBank/DDBJ databases">
        <title>Genome sequencing for Formosa sp. PS13.</title>
        <authorList>
            <person name="Park S.-J."/>
        </authorList>
    </citation>
    <scope>NUCLEOTIDE SEQUENCE [LARGE SCALE GENOMIC DNA]</scope>
    <source>
        <strain evidence="2 3">PS13</strain>
    </source>
</reference>
<dbReference type="RefSeq" id="WP_143379975.1">
    <property type="nucleotide sequence ID" value="NZ_CP041637.1"/>
</dbReference>
<gene>
    <name evidence="2" type="ORF">FNB79_03455</name>
</gene>
<dbReference type="AlphaFoldDB" id="A0A516GNJ1"/>
<dbReference type="KEGG" id="fop:FNB79_03455"/>
<organism evidence="2 3">
    <name type="scientific">Formosa sediminum</name>
    <dbReference type="NCBI Taxonomy" id="2594004"/>
    <lineage>
        <taxon>Bacteria</taxon>
        <taxon>Pseudomonadati</taxon>
        <taxon>Bacteroidota</taxon>
        <taxon>Flavobacteriia</taxon>
        <taxon>Flavobacteriales</taxon>
        <taxon>Flavobacteriaceae</taxon>
        <taxon>Formosa</taxon>
    </lineage>
</organism>
<keyword evidence="1" id="KW-0732">Signal</keyword>
<evidence type="ECO:0000256" key="1">
    <source>
        <dbReference type="SAM" id="SignalP"/>
    </source>
</evidence>
<keyword evidence="3" id="KW-1185">Reference proteome</keyword>
<name>A0A516GNJ1_9FLAO</name>
<evidence type="ECO:0000313" key="2">
    <source>
        <dbReference type="EMBL" id="QDO93069.1"/>
    </source>
</evidence>
<dbReference type="OrthoDB" id="978867at2"/>
<protein>
    <recommendedName>
        <fullName evidence="4">T9SS type A sorting domain-containing protein</fullName>
    </recommendedName>
</protein>
<accession>A0A516GNJ1</accession>
<evidence type="ECO:0008006" key="4">
    <source>
        <dbReference type="Google" id="ProtNLM"/>
    </source>
</evidence>
<dbReference type="Proteomes" id="UP000319209">
    <property type="component" value="Chromosome"/>
</dbReference>
<feature type="chain" id="PRO_5022084110" description="T9SS type A sorting domain-containing protein" evidence="1">
    <location>
        <begin position="20"/>
        <end position="199"/>
    </location>
</feature>
<proteinExistence type="predicted"/>
<feature type="signal peptide" evidence="1">
    <location>
        <begin position="1"/>
        <end position="19"/>
    </location>
</feature>